<comment type="caution">
    <text evidence="6">The sequence shown here is derived from an EMBL/GenBank/DDBJ whole genome shotgun (WGS) entry which is preliminary data.</text>
</comment>
<dbReference type="InterPro" id="IPR020843">
    <property type="entry name" value="ER"/>
</dbReference>
<dbReference type="OrthoDB" id="9769198at2"/>
<dbReference type="SUPFAM" id="SSF50129">
    <property type="entry name" value="GroES-like"/>
    <property type="match status" value="1"/>
</dbReference>
<dbReference type="PANTHER" id="PTHR43401">
    <property type="entry name" value="L-THREONINE 3-DEHYDROGENASE"/>
    <property type="match status" value="1"/>
</dbReference>
<dbReference type="InterPro" id="IPR011032">
    <property type="entry name" value="GroES-like_sf"/>
</dbReference>
<proteinExistence type="inferred from homology"/>
<evidence type="ECO:0000259" key="5">
    <source>
        <dbReference type="SMART" id="SM00829"/>
    </source>
</evidence>
<dbReference type="AlphaFoldDB" id="A0A2K1P3H7"/>
<dbReference type="Pfam" id="PF00107">
    <property type="entry name" value="ADH_zinc_N"/>
    <property type="match status" value="1"/>
</dbReference>
<keyword evidence="3 6" id="KW-0560">Oxidoreductase</keyword>
<keyword evidence="7" id="KW-1185">Reference proteome</keyword>
<evidence type="ECO:0000256" key="3">
    <source>
        <dbReference type="ARBA" id="ARBA00023002"/>
    </source>
</evidence>
<evidence type="ECO:0000256" key="1">
    <source>
        <dbReference type="ARBA" id="ARBA00022723"/>
    </source>
</evidence>
<dbReference type="InterPro" id="IPR013154">
    <property type="entry name" value="ADH-like_N"/>
</dbReference>
<sequence length="350" mass="38508">MKAIEKSKPGKGLSLMEVEETSLQSPHDVKIKILKVSICGTDVHIYEWNDWAKDRIKQFPQIDGHEFVGRVIEVGNEVKSVKPGDLVVSDSHIPCGYCHQCRTGNMHVCQNLKILGVDRDGVFSEYAVLPDTVLIKIDESIPLKYASVMEPLGNAIFTTTAADLRGKVVLIAGAGPIGAMAIEIAKLSGAAFIIVSEPSDYRINMAKSLGADLVINPKEKSVVEEVLKITSGLGADVFLEMSGNENALNDGIKSLKSTGVASILGVYPESKIKFEMNTAVFKNLTIHTITGRKMFETWYMAINWLKYHKLDLSKVVTHEFDFENFEEAFELMASGKSGKIVLNVTKEEEV</sequence>
<reference evidence="6 7" key="1">
    <citation type="submission" date="2013-12" db="EMBL/GenBank/DDBJ databases">
        <title>Comparative genomics of Petrotoga isolates.</title>
        <authorList>
            <person name="Nesbo C.L."/>
            <person name="Charchuk R."/>
            <person name="Chow K."/>
        </authorList>
    </citation>
    <scope>NUCLEOTIDE SEQUENCE [LARGE SCALE GENOMIC DNA]</scope>
    <source>
        <strain evidence="6 7">DSM 10691</strain>
    </source>
</reference>
<dbReference type="RefSeq" id="WP_103065847.1">
    <property type="nucleotide sequence ID" value="NZ_AZRM01000065.1"/>
</dbReference>
<dbReference type="EMBL" id="AZRM01000065">
    <property type="protein sequence ID" value="PNR97349.1"/>
    <property type="molecule type" value="Genomic_DNA"/>
</dbReference>
<keyword evidence="2 4" id="KW-0862">Zinc</keyword>
<name>A0A2K1P3H7_9BACT</name>
<dbReference type="SUPFAM" id="SSF51735">
    <property type="entry name" value="NAD(P)-binding Rossmann-fold domains"/>
    <property type="match status" value="1"/>
</dbReference>
<dbReference type="EC" id="1.1.1.103" evidence="6"/>
<dbReference type="NCBIfam" id="NF003808">
    <property type="entry name" value="PRK05396.1"/>
    <property type="match status" value="1"/>
</dbReference>
<dbReference type="GO" id="GO:0008743">
    <property type="term" value="F:L-threonine 3-dehydrogenase activity"/>
    <property type="evidence" value="ECO:0007669"/>
    <property type="project" value="UniProtKB-EC"/>
</dbReference>
<dbReference type="Gene3D" id="3.90.180.10">
    <property type="entry name" value="Medium-chain alcohol dehydrogenases, catalytic domain"/>
    <property type="match status" value="1"/>
</dbReference>
<dbReference type="PANTHER" id="PTHR43401:SF2">
    <property type="entry name" value="L-THREONINE 3-DEHYDROGENASE"/>
    <property type="match status" value="1"/>
</dbReference>
<dbReference type="InterPro" id="IPR036291">
    <property type="entry name" value="NAD(P)-bd_dom_sf"/>
</dbReference>
<comment type="similarity">
    <text evidence="4">Belongs to the zinc-containing alcohol dehydrogenase family.</text>
</comment>
<evidence type="ECO:0000313" key="7">
    <source>
        <dbReference type="Proteomes" id="UP000236199"/>
    </source>
</evidence>
<gene>
    <name evidence="6" type="primary">tdh</name>
    <name evidence="6" type="ORF">X928_10300</name>
</gene>
<protein>
    <submittedName>
        <fullName evidence="6">L-threonine 3-dehydrogenase</fullName>
        <ecNumber evidence="6">1.1.1.103</ecNumber>
    </submittedName>
</protein>
<keyword evidence="1 4" id="KW-0479">Metal-binding</keyword>
<evidence type="ECO:0000313" key="6">
    <source>
        <dbReference type="EMBL" id="PNR97349.1"/>
    </source>
</evidence>
<dbReference type="Gene3D" id="3.40.50.720">
    <property type="entry name" value="NAD(P)-binding Rossmann-like Domain"/>
    <property type="match status" value="1"/>
</dbReference>
<feature type="domain" description="Enoyl reductase (ER)" evidence="5">
    <location>
        <begin position="12"/>
        <end position="342"/>
    </location>
</feature>
<dbReference type="GO" id="GO:0008270">
    <property type="term" value="F:zinc ion binding"/>
    <property type="evidence" value="ECO:0007669"/>
    <property type="project" value="InterPro"/>
</dbReference>
<organism evidence="6 7">
    <name type="scientific">Petrotoga miotherma DSM 10691</name>
    <dbReference type="NCBI Taxonomy" id="1434326"/>
    <lineage>
        <taxon>Bacteria</taxon>
        <taxon>Thermotogati</taxon>
        <taxon>Thermotogota</taxon>
        <taxon>Thermotogae</taxon>
        <taxon>Petrotogales</taxon>
        <taxon>Petrotogaceae</taxon>
        <taxon>Petrotoga</taxon>
    </lineage>
</organism>
<dbReference type="Proteomes" id="UP000236199">
    <property type="component" value="Unassembled WGS sequence"/>
</dbReference>
<dbReference type="InterPro" id="IPR050129">
    <property type="entry name" value="Zn_alcohol_dh"/>
</dbReference>
<dbReference type="SMART" id="SM00829">
    <property type="entry name" value="PKS_ER"/>
    <property type="match status" value="1"/>
</dbReference>
<dbReference type="Pfam" id="PF08240">
    <property type="entry name" value="ADH_N"/>
    <property type="match status" value="1"/>
</dbReference>
<dbReference type="InterPro" id="IPR002328">
    <property type="entry name" value="ADH_Zn_CS"/>
</dbReference>
<dbReference type="InterPro" id="IPR013149">
    <property type="entry name" value="ADH-like_C"/>
</dbReference>
<dbReference type="PROSITE" id="PS00059">
    <property type="entry name" value="ADH_ZINC"/>
    <property type="match status" value="1"/>
</dbReference>
<comment type="cofactor">
    <cofactor evidence="4">
        <name>Zn(2+)</name>
        <dbReference type="ChEBI" id="CHEBI:29105"/>
    </cofactor>
</comment>
<accession>A0A2K1P3H7</accession>
<evidence type="ECO:0000256" key="2">
    <source>
        <dbReference type="ARBA" id="ARBA00022833"/>
    </source>
</evidence>
<evidence type="ECO:0000256" key="4">
    <source>
        <dbReference type="RuleBase" id="RU361277"/>
    </source>
</evidence>